<evidence type="ECO:0000313" key="2">
    <source>
        <dbReference type="Proteomes" id="UP001165576"/>
    </source>
</evidence>
<name>A0ABT3WF42_9PROT</name>
<keyword evidence="2" id="KW-1185">Reference proteome</keyword>
<accession>A0ABT3WF42</accession>
<sequence length="629" mass="69728">MLDIKTFGPQGGNVLYKALSHPLAVDTMKTLEQTLKGKILAIYDPDDYLPTVCGLYPAIRPSVILTHDSEQVGQPDGLGGQKQAVVHLAESDADAVLALSFEDAKMRSRLEGVLGGKPLYTLGDAKLPDEFLPYRRPYLDKCNFATNFAFFRETERFSTRLVTANYWANYGATELRYWLRLFDESGHVLAEWCQDVEGANAGVVIDSREVKEQFGLPDFTGQLFIHVIGAKGHDVVKYALDSFGQNGDPSLSVTHDANAWPSMRFATLPAPDKDETVCLWVQNSHGTVIPAGAITLNPMGEDDHRAVAQTIGPYETVAVDVGALFPDLKWPAQLELRSGRHLVRPRYEVVQRGRTRIAHMNVERADLRPDPAIRTMSPLLGRGFVLPFPVPDPAVYTSFVQLNPMSESLADMPMRLDLFDEAGQSCGCHFLGNLPRNHQGAVALHELMDQPGHAELVYDFRDGGEGDGWPHALMRYRHLQTDHAAETSFGGHIFNTMMTWRNEPQSYAGPPPGLTTRLFLKLGQTLDGVALQGFCHLIYPTSLREGRQPSRTCLHLHASDGRELAEKVVIIQPSGSYLLKPYQLFEADLLHKAGEGGYVLIRDLTCRLFGYHGLENGAGCFSLDHMFGF</sequence>
<dbReference type="EMBL" id="JANIDY010000001">
    <property type="protein sequence ID" value="MCX5617581.1"/>
    <property type="molecule type" value="Genomic_DNA"/>
</dbReference>
<dbReference type="RefSeq" id="WP_266116056.1">
    <property type="nucleotide sequence ID" value="NZ_JANIDY010000001.1"/>
</dbReference>
<protein>
    <submittedName>
        <fullName evidence="1">Uncharacterized protein</fullName>
    </submittedName>
</protein>
<gene>
    <name evidence="1" type="ORF">NQF86_02685</name>
</gene>
<organism evidence="1 2">
    <name type="scientific">Bombella pluederhausensis</name>
    <dbReference type="NCBI Taxonomy" id="2967336"/>
    <lineage>
        <taxon>Bacteria</taxon>
        <taxon>Pseudomonadati</taxon>
        <taxon>Pseudomonadota</taxon>
        <taxon>Alphaproteobacteria</taxon>
        <taxon>Acetobacterales</taxon>
        <taxon>Acetobacteraceae</taxon>
        <taxon>Bombella</taxon>
    </lineage>
</organism>
<evidence type="ECO:0000313" key="1">
    <source>
        <dbReference type="EMBL" id="MCX5617581.1"/>
    </source>
</evidence>
<comment type="caution">
    <text evidence="1">The sequence shown here is derived from an EMBL/GenBank/DDBJ whole genome shotgun (WGS) entry which is preliminary data.</text>
</comment>
<reference evidence="1" key="1">
    <citation type="submission" date="2022-07" db="EMBL/GenBank/DDBJ databases">
        <title>Bombella genomes.</title>
        <authorList>
            <person name="Harer L."/>
            <person name="Styblova S."/>
            <person name="Ehrmann M."/>
        </authorList>
    </citation>
    <scope>NUCLEOTIDE SEQUENCE</scope>
    <source>
        <strain evidence="1">TMW 2.2543</strain>
    </source>
</reference>
<proteinExistence type="predicted"/>
<dbReference type="Proteomes" id="UP001165576">
    <property type="component" value="Unassembled WGS sequence"/>
</dbReference>